<keyword evidence="2" id="KW-0238">DNA-binding</keyword>
<evidence type="ECO:0000256" key="3">
    <source>
        <dbReference type="ARBA" id="ARBA00023163"/>
    </source>
</evidence>
<dbReference type="EMBL" id="VIWT01000004">
    <property type="protein sequence ID" value="TWF82992.1"/>
    <property type="molecule type" value="Genomic_DNA"/>
</dbReference>
<dbReference type="SMART" id="SM00421">
    <property type="entry name" value="HTH_LUXR"/>
    <property type="match status" value="1"/>
</dbReference>
<evidence type="ECO:0000256" key="1">
    <source>
        <dbReference type="ARBA" id="ARBA00023015"/>
    </source>
</evidence>
<name>A0A561T7B1_9ACTN</name>
<evidence type="ECO:0000313" key="6">
    <source>
        <dbReference type="Proteomes" id="UP000317940"/>
    </source>
</evidence>
<evidence type="ECO:0000259" key="4">
    <source>
        <dbReference type="SMART" id="SM00421"/>
    </source>
</evidence>
<feature type="domain" description="HTH luxR-type" evidence="4">
    <location>
        <begin position="16"/>
        <end position="73"/>
    </location>
</feature>
<dbReference type="InterPro" id="IPR036388">
    <property type="entry name" value="WH-like_DNA-bd_sf"/>
</dbReference>
<dbReference type="GO" id="GO:0003677">
    <property type="term" value="F:DNA binding"/>
    <property type="evidence" value="ECO:0007669"/>
    <property type="project" value="UniProtKB-KW"/>
</dbReference>
<accession>A0A561T7B1</accession>
<dbReference type="PANTHER" id="PTHR44688:SF16">
    <property type="entry name" value="DNA-BINDING TRANSCRIPTIONAL ACTIVATOR DEVR_DOSR"/>
    <property type="match status" value="1"/>
</dbReference>
<dbReference type="PANTHER" id="PTHR44688">
    <property type="entry name" value="DNA-BINDING TRANSCRIPTIONAL ACTIVATOR DEVR_DOSR"/>
    <property type="match status" value="1"/>
</dbReference>
<dbReference type="PRINTS" id="PR00038">
    <property type="entry name" value="HTHLUXR"/>
</dbReference>
<dbReference type="SUPFAM" id="SSF46894">
    <property type="entry name" value="C-terminal effector domain of the bipartite response regulators"/>
    <property type="match status" value="1"/>
</dbReference>
<dbReference type="InterPro" id="IPR016032">
    <property type="entry name" value="Sig_transdc_resp-reg_C-effctor"/>
</dbReference>
<protein>
    <submittedName>
        <fullName evidence="5">Regulatory LuxR family protein</fullName>
    </submittedName>
</protein>
<sequence length="82" mass="9166">MSNDAHEGRIRTLRTPEELSAHEIRIARLVAAGSSNRRVGEILGVSTRAVEHQLTRVYRKLWISGRDQLHLALGPEPDSWAG</sequence>
<evidence type="ECO:0000313" key="5">
    <source>
        <dbReference type="EMBL" id="TWF82992.1"/>
    </source>
</evidence>
<gene>
    <name evidence="5" type="ORF">FHX73_14475</name>
</gene>
<dbReference type="AlphaFoldDB" id="A0A561T7B1"/>
<evidence type="ECO:0000256" key="2">
    <source>
        <dbReference type="ARBA" id="ARBA00023125"/>
    </source>
</evidence>
<keyword evidence="3" id="KW-0804">Transcription</keyword>
<dbReference type="Proteomes" id="UP000317940">
    <property type="component" value="Unassembled WGS sequence"/>
</dbReference>
<dbReference type="RefSeq" id="WP_170305236.1">
    <property type="nucleotide sequence ID" value="NZ_BAAAMZ010000009.1"/>
</dbReference>
<dbReference type="InterPro" id="IPR000792">
    <property type="entry name" value="Tscrpt_reg_LuxR_C"/>
</dbReference>
<dbReference type="Gene3D" id="1.10.10.10">
    <property type="entry name" value="Winged helix-like DNA-binding domain superfamily/Winged helix DNA-binding domain"/>
    <property type="match status" value="1"/>
</dbReference>
<organism evidence="5 6">
    <name type="scientific">Kitasatospora viridis</name>
    <dbReference type="NCBI Taxonomy" id="281105"/>
    <lineage>
        <taxon>Bacteria</taxon>
        <taxon>Bacillati</taxon>
        <taxon>Actinomycetota</taxon>
        <taxon>Actinomycetes</taxon>
        <taxon>Kitasatosporales</taxon>
        <taxon>Streptomycetaceae</taxon>
        <taxon>Kitasatospora</taxon>
    </lineage>
</organism>
<keyword evidence="6" id="KW-1185">Reference proteome</keyword>
<proteinExistence type="predicted"/>
<comment type="caution">
    <text evidence="5">The sequence shown here is derived from an EMBL/GenBank/DDBJ whole genome shotgun (WGS) entry which is preliminary data.</text>
</comment>
<reference evidence="5 6" key="1">
    <citation type="submission" date="2019-06" db="EMBL/GenBank/DDBJ databases">
        <title>Sequencing the genomes of 1000 actinobacteria strains.</title>
        <authorList>
            <person name="Klenk H.-P."/>
        </authorList>
    </citation>
    <scope>NUCLEOTIDE SEQUENCE [LARGE SCALE GENOMIC DNA]</scope>
    <source>
        <strain evidence="5 6">DSM 44826</strain>
    </source>
</reference>
<dbReference type="Pfam" id="PF00196">
    <property type="entry name" value="GerE"/>
    <property type="match status" value="1"/>
</dbReference>
<keyword evidence="1" id="KW-0805">Transcription regulation</keyword>
<dbReference type="GO" id="GO:0006355">
    <property type="term" value="P:regulation of DNA-templated transcription"/>
    <property type="evidence" value="ECO:0007669"/>
    <property type="project" value="InterPro"/>
</dbReference>